<dbReference type="PANTHER" id="PTHR42779">
    <property type="entry name" value="PROTEIN YNJB"/>
    <property type="match status" value="1"/>
</dbReference>
<dbReference type="EMBL" id="UASN01000024">
    <property type="protein sequence ID" value="SQC71640.1"/>
    <property type="molecule type" value="Genomic_DNA"/>
</dbReference>
<feature type="compositionally biased region" description="Low complexity" evidence="1">
    <location>
        <begin position="146"/>
        <end position="156"/>
    </location>
</feature>
<dbReference type="Proteomes" id="UP000251123">
    <property type="component" value="Unassembled WGS sequence"/>
</dbReference>
<organism evidence="2 3">
    <name type="scientific">Klebsiella pneumoniae</name>
    <dbReference type="NCBI Taxonomy" id="573"/>
    <lineage>
        <taxon>Bacteria</taxon>
        <taxon>Pseudomonadati</taxon>
        <taxon>Pseudomonadota</taxon>
        <taxon>Gammaproteobacteria</taxon>
        <taxon>Enterobacterales</taxon>
        <taxon>Enterobacteriaceae</taxon>
        <taxon>Klebsiella/Raoultella group</taxon>
        <taxon>Klebsiella</taxon>
        <taxon>Klebsiella pneumoniae complex</taxon>
    </lineage>
</organism>
<proteinExistence type="predicted"/>
<reference evidence="2 3" key="1">
    <citation type="submission" date="2018-06" db="EMBL/GenBank/DDBJ databases">
        <authorList>
            <consortium name="Pathogen Informatics"/>
            <person name="Doyle S."/>
        </authorList>
    </citation>
    <scope>NUCLEOTIDE SEQUENCE [LARGE SCALE GENOMIC DNA]</scope>
    <source>
        <strain evidence="2 3">NCTC9601</strain>
    </source>
</reference>
<feature type="region of interest" description="Disordered" evidence="1">
    <location>
        <begin position="126"/>
        <end position="184"/>
    </location>
</feature>
<evidence type="ECO:0000313" key="2">
    <source>
        <dbReference type="EMBL" id="SQC71640.1"/>
    </source>
</evidence>
<evidence type="ECO:0000256" key="1">
    <source>
        <dbReference type="SAM" id="MobiDB-lite"/>
    </source>
</evidence>
<dbReference type="SUPFAM" id="SSF53850">
    <property type="entry name" value="Periplasmic binding protein-like II"/>
    <property type="match status" value="1"/>
</dbReference>
<accession>A0A2X3JBF9</accession>
<evidence type="ECO:0000313" key="3">
    <source>
        <dbReference type="Proteomes" id="UP000251123"/>
    </source>
</evidence>
<gene>
    <name evidence="2" type="primary">ynjB_1</name>
    <name evidence="2" type="ORF">NCTC9601_06807</name>
</gene>
<name>A0A2X3JBF9_KLEPN</name>
<sequence>MPTTAGGRFQTEARGQTVWFNAWGGDPAVNRYLAWVSEEVKRYYAIDLRIVPVADAADAVKRIQTEAQAGRRQGGSVDLLWINGENFRTLKQANLLLTGWAESLPNWRYVDLQKPGTGRFFSRHRGRGVAVGQRPADVYRPPRTNAAAAHQPAGAAGLRQSPSGQRKPTRGRRTSPVPPCWSNC</sequence>
<protein>
    <submittedName>
        <fullName evidence="2">ABC transporter, periplasmic substrate-binding protein YnjB</fullName>
    </submittedName>
</protein>
<dbReference type="PANTHER" id="PTHR42779:SF1">
    <property type="entry name" value="PROTEIN YNJB"/>
    <property type="match status" value="1"/>
</dbReference>
<dbReference type="AlphaFoldDB" id="A0A2X3JBF9"/>